<organism evidence="1 2">
    <name type="scientific">Dorcoceras hygrometricum</name>
    <dbReference type="NCBI Taxonomy" id="472368"/>
    <lineage>
        <taxon>Eukaryota</taxon>
        <taxon>Viridiplantae</taxon>
        <taxon>Streptophyta</taxon>
        <taxon>Embryophyta</taxon>
        <taxon>Tracheophyta</taxon>
        <taxon>Spermatophyta</taxon>
        <taxon>Magnoliopsida</taxon>
        <taxon>eudicotyledons</taxon>
        <taxon>Gunneridae</taxon>
        <taxon>Pentapetalae</taxon>
        <taxon>asterids</taxon>
        <taxon>lamiids</taxon>
        <taxon>Lamiales</taxon>
        <taxon>Gesneriaceae</taxon>
        <taxon>Didymocarpoideae</taxon>
        <taxon>Trichosporeae</taxon>
        <taxon>Loxocarpinae</taxon>
        <taxon>Dorcoceras</taxon>
    </lineage>
</organism>
<evidence type="ECO:0000313" key="2">
    <source>
        <dbReference type="Proteomes" id="UP000250235"/>
    </source>
</evidence>
<evidence type="ECO:0000313" key="1">
    <source>
        <dbReference type="EMBL" id="KZV41489.1"/>
    </source>
</evidence>
<dbReference type="AlphaFoldDB" id="A0A2Z7C4P9"/>
<dbReference type="OrthoDB" id="848707at2759"/>
<reference evidence="1 2" key="1">
    <citation type="journal article" date="2015" name="Proc. Natl. Acad. Sci. U.S.A.">
        <title>The resurrection genome of Boea hygrometrica: A blueprint for survival of dehydration.</title>
        <authorList>
            <person name="Xiao L."/>
            <person name="Yang G."/>
            <person name="Zhang L."/>
            <person name="Yang X."/>
            <person name="Zhao S."/>
            <person name="Ji Z."/>
            <person name="Zhou Q."/>
            <person name="Hu M."/>
            <person name="Wang Y."/>
            <person name="Chen M."/>
            <person name="Xu Y."/>
            <person name="Jin H."/>
            <person name="Xiao X."/>
            <person name="Hu G."/>
            <person name="Bao F."/>
            <person name="Hu Y."/>
            <person name="Wan P."/>
            <person name="Li L."/>
            <person name="Deng X."/>
            <person name="Kuang T."/>
            <person name="Xiang C."/>
            <person name="Zhu J.K."/>
            <person name="Oliver M.J."/>
            <person name="He Y."/>
        </authorList>
    </citation>
    <scope>NUCLEOTIDE SEQUENCE [LARGE SCALE GENOMIC DNA]</scope>
    <source>
        <strain evidence="2">cv. XS01</strain>
    </source>
</reference>
<accession>A0A2Z7C4P9</accession>
<gene>
    <name evidence="1" type="ORF">F511_15127</name>
</gene>
<sequence length="253" mass="27622">MALVFVQNALQRTLNWFSTFPNGNVEVERDSVVSTGGLPERMVAQMKIEFSDSAVSFKSSCKKKAVKIEYHLLNDIITKALTAKAGSFDVVTQEPFDMIVAIMGGIKLNWSEIIFGMLKTKAHPLTNQASAQFLEAKKETGDEDKADVEAKRAAVMESTVAATQAKRLEATSFKGEAVVLPATKRKRTTVGRAAPAVKAFSIVPTVVEAFPIHKVKPSRSSERQPTAAKRKLIVEEDIDSEDAVSGLVLLIRD</sequence>
<protein>
    <submittedName>
        <fullName evidence="1">Uncharacterized protein</fullName>
    </submittedName>
</protein>
<keyword evidence="2" id="KW-1185">Reference proteome</keyword>
<name>A0A2Z7C4P9_9LAMI</name>
<dbReference type="EMBL" id="KQ999443">
    <property type="protein sequence ID" value="KZV41489.1"/>
    <property type="molecule type" value="Genomic_DNA"/>
</dbReference>
<dbReference type="Proteomes" id="UP000250235">
    <property type="component" value="Unassembled WGS sequence"/>
</dbReference>
<proteinExistence type="predicted"/>